<dbReference type="InterPro" id="IPR000254">
    <property type="entry name" value="CBD"/>
</dbReference>
<dbReference type="Pfam" id="PF00734">
    <property type="entry name" value="CBM_1"/>
    <property type="match status" value="1"/>
</dbReference>
<dbReference type="GO" id="GO:0005576">
    <property type="term" value="C:extracellular region"/>
    <property type="evidence" value="ECO:0007669"/>
    <property type="project" value="InterPro"/>
</dbReference>
<keyword evidence="1 3" id="KW-0732">Signal</keyword>
<dbReference type="SMART" id="SM00236">
    <property type="entry name" value="fCBD"/>
    <property type="match status" value="1"/>
</dbReference>
<feature type="domain" description="CBM1" evidence="4">
    <location>
        <begin position="27"/>
        <end position="63"/>
    </location>
</feature>
<dbReference type="GO" id="GO:0005975">
    <property type="term" value="P:carbohydrate metabolic process"/>
    <property type="evidence" value="ECO:0007669"/>
    <property type="project" value="InterPro"/>
</dbReference>
<evidence type="ECO:0000256" key="3">
    <source>
        <dbReference type="SAM" id="SignalP"/>
    </source>
</evidence>
<dbReference type="EMBL" id="CALLCH030000006">
    <property type="protein sequence ID" value="CAI4212845.1"/>
    <property type="molecule type" value="Genomic_DNA"/>
</dbReference>
<feature type="chain" id="PRO_5040159532" description="CBM1 domain-containing protein" evidence="3">
    <location>
        <begin position="25"/>
        <end position="124"/>
    </location>
</feature>
<evidence type="ECO:0000313" key="5">
    <source>
        <dbReference type="EMBL" id="CAI4212845.1"/>
    </source>
</evidence>
<dbReference type="AlphaFoldDB" id="A0A9P1GZJ0"/>
<evidence type="ECO:0000256" key="2">
    <source>
        <dbReference type="SAM" id="MobiDB-lite"/>
    </source>
</evidence>
<organism evidence="5 6">
    <name type="scientific">Parascedosporium putredinis</name>
    <dbReference type="NCBI Taxonomy" id="1442378"/>
    <lineage>
        <taxon>Eukaryota</taxon>
        <taxon>Fungi</taxon>
        <taxon>Dikarya</taxon>
        <taxon>Ascomycota</taxon>
        <taxon>Pezizomycotina</taxon>
        <taxon>Sordariomycetes</taxon>
        <taxon>Hypocreomycetidae</taxon>
        <taxon>Microascales</taxon>
        <taxon>Microascaceae</taxon>
        <taxon>Parascedosporium</taxon>
    </lineage>
</organism>
<proteinExistence type="predicted"/>
<dbReference type="Proteomes" id="UP000838763">
    <property type="component" value="Unassembled WGS sequence"/>
</dbReference>
<gene>
    <name evidence="5" type="ORF">PPNO1_LOCUS2591</name>
</gene>
<dbReference type="SUPFAM" id="SSF57180">
    <property type="entry name" value="Cellulose-binding domain"/>
    <property type="match status" value="1"/>
</dbReference>
<accession>A0A9P1GZJ0</accession>
<evidence type="ECO:0000256" key="1">
    <source>
        <dbReference type="ARBA" id="ARBA00022729"/>
    </source>
</evidence>
<dbReference type="OrthoDB" id="64893at2759"/>
<protein>
    <recommendedName>
        <fullName evidence="4">CBM1 domain-containing protein</fullName>
    </recommendedName>
</protein>
<keyword evidence="6" id="KW-1185">Reference proteome</keyword>
<dbReference type="InterPro" id="IPR035971">
    <property type="entry name" value="CBD_sf"/>
</dbReference>
<name>A0A9P1GZJ0_9PEZI</name>
<dbReference type="GO" id="GO:0030248">
    <property type="term" value="F:cellulose binding"/>
    <property type="evidence" value="ECO:0007669"/>
    <property type="project" value="InterPro"/>
</dbReference>
<dbReference type="PROSITE" id="PS00562">
    <property type="entry name" value="CBM1_1"/>
    <property type="match status" value="1"/>
</dbReference>
<evidence type="ECO:0000259" key="4">
    <source>
        <dbReference type="PROSITE" id="PS51164"/>
    </source>
</evidence>
<feature type="signal peptide" evidence="3">
    <location>
        <begin position="1"/>
        <end position="24"/>
    </location>
</feature>
<sequence>MVARNLFLAAAVLGTAALAVPLEARQNCQTTWGQCGGIGWSGATCCTSGNSCQKQNDWYSQCLPGAAAGTTTTTSTTAAATSTTSRSSSAAQQTSSTSTTQAPPASSTTQAPVGSGTATWSGNP</sequence>
<reference evidence="5" key="1">
    <citation type="submission" date="2022-11" db="EMBL/GenBank/DDBJ databases">
        <authorList>
            <person name="Scott C."/>
            <person name="Bruce N."/>
        </authorList>
    </citation>
    <scope>NUCLEOTIDE SEQUENCE</scope>
</reference>
<comment type="caution">
    <text evidence="5">The sequence shown here is derived from an EMBL/GenBank/DDBJ whole genome shotgun (WGS) entry which is preliminary data.</text>
</comment>
<feature type="compositionally biased region" description="Low complexity" evidence="2">
    <location>
        <begin position="68"/>
        <end position="112"/>
    </location>
</feature>
<feature type="region of interest" description="Disordered" evidence="2">
    <location>
        <begin position="68"/>
        <end position="124"/>
    </location>
</feature>
<dbReference type="PROSITE" id="PS51164">
    <property type="entry name" value="CBM1_2"/>
    <property type="match status" value="1"/>
</dbReference>
<evidence type="ECO:0000313" key="6">
    <source>
        <dbReference type="Proteomes" id="UP000838763"/>
    </source>
</evidence>